<dbReference type="EnsemblPlants" id="TraesCS7B02G378100.1">
    <property type="protein sequence ID" value="TraesCS7B02G378100.1"/>
    <property type="gene ID" value="TraesCS7B02G378100"/>
</dbReference>
<dbReference type="OMA" id="FRTCNDM"/>
<keyword evidence="3" id="KW-0479">Metal-binding</keyword>
<dbReference type="GO" id="GO:0000287">
    <property type="term" value="F:magnesium ion binding"/>
    <property type="evidence" value="ECO:0007669"/>
    <property type="project" value="InterPro"/>
</dbReference>
<reference evidence="6" key="1">
    <citation type="submission" date="2018-08" db="EMBL/GenBank/DDBJ databases">
        <authorList>
            <person name="Rossello M."/>
        </authorList>
    </citation>
    <scope>NUCLEOTIDE SEQUENCE [LARGE SCALE GENOMIC DNA]</scope>
    <source>
        <strain evidence="6">cv. Chinese Spring</strain>
    </source>
</reference>
<dbReference type="Gene3D" id="1.50.10.130">
    <property type="entry name" value="Terpene synthase, N-terminal domain"/>
    <property type="match status" value="1"/>
</dbReference>
<dbReference type="Gramene" id="TraesNOR7B03G04270360.1">
    <property type="protein sequence ID" value="TraesNOR7B03G04270360.1"/>
    <property type="gene ID" value="TraesNOR7B03G04270360"/>
</dbReference>
<dbReference type="AlphaFoldDB" id="A0A3B6SSN9"/>
<feature type="domain" description="Terpene synthase metal-binding" evidence="5">
    <location>
        <begin position="243"/>
        <end position="480"/>
    </location>
</feature>
<dbReference type="Gramene" id="TraesCS7B03G1016400.1">
    <property type="protein sequence ID" value="TraesCS7B03G1016400.1.CDS"/>
    <property type="gene ID" value="TraesCS7B03G1016400"/>
</dbReference>
<dbReference type="GO" id="GO:0046246">
    <property type="term" value="P:terpene biosynthetic process"/>
    <property type="evidence" value="ECO:0000318"/>
    <property type="project" value="GO_Central"/>
</dbReference>
<dbReference type="SUPFAM" id="SSF48239">
    <property type="entry name" value="Terpenoid cyclases/Protein prenyltransferases"/>
    <property type="match status" value="1"/>
</dbReference>
<reference evidence="6" key="2">
    <citation type="submission" date="2018-10" db="UniProtKB">
        <authorList>
            <consortium name="EnsemblPlants"/>
        </authorList>
    </citation>
    <scope>IDENTIFICATION</scope>
</reference>
<dbReference type="SFLD" id="SFLDS00005">
    <property type="entry name" value="Isoprenoid_Synthase_Type_I"/>
    <property type="match status" value="1"/>
</dbReference>
<organism evidence="6">
    <name type="scientific">Triticum aestivum</name>
    <name type="common">Wheat</name>
    <dbReference type="NCBI Taxonomy" id="4565"/>
    <lineage>
        <taxon>Eukaryota</taxon>
        <taxon>Viridiplantae</taxon>
        <taxon>Streptophyta</taxon>
        <taxon>Embryophyta</taxon>
        <taxon>Tracheophyta</taxon>
        <taxon>Spermatophyta</taxon>
        <taxon>Magnoliopsida</taxon>
        <taxon>Liliopsida</taxon>
        <taxon>Poales</taxon>
        <taxon>Poaceae</taxon>
        <taxon>BOP clade</taxon>
        <taxon>Pooideae</taxon>
        <taxon>Triticodae</taxon>
        <taxon>Triticeae</taxon>
        <taxon>Triticinae</taxon>
        <taxon>Triticum</taxon>
    </lineage>
</organism>
<dbReference type="InterPro" id="IPR001906">
    <property type="entry name" value="Terpene_synth_N"/>
</dbReference>
<dbReference type="GO" id="GO:0016102">
    <property type="term" value="P:diterpenoid biosynthetic process"/>
    <property type="evidence" value="ECO:0007669"/>
    <property type="project" value="InterPro"/>
</dbReference>
<dbReference type="PANTHER" id="PTHR31225">
    <property type="entry name" value="OS04G0344100 PROTEIN-RELATED"/>
    <property type="match status" value="1"/>
</dbReference>
<protein>
    <recommendedName>
        <fullName evidence="8">Terpene synthase</fullName>
    </recommendedName>
</protein>
<comment type="cofactor">
    <cofactor evidence="2">
        <name>Mg(2+)</name>
        <dbReference type="ChEBI" id="CHEBI:18420"/>
    </cofactor>
</comment>
<dbReference type="GeneID" id="123160495"/>
<name>A0A3B6SSN9_WHEAT</name>
<dbReference type="InterPro" id="IPR050148">
    <property type="entry name" value="Terpene_synthase-like"/>
</dbReference>
<dbReference type="SFLD" id="SFLDG01019">
    <property type="entry name" value="Terpene_Cyclase_Like_1_C_Termi"/>
    <property type="match status" value="1"/>
</dbReference>
<dbReference type="KEGG" id="taes:123160495"/>
<feature type="domain" description="Terpene synthase N-terminal" evidence="4">
    <location>
        <begin position="16"/>
        <end position="186"/>
    </location>
</feature>
<dbReference type="InterPro" id="IPR008930">
    <property type="entry name" value="Terpenoid_cyclase/PrenylTrfase"/>
</dbReference>
<dbReference type="InterPro" id="IPR036965">
    <property type="entry name" value="Terpene_synth_N_sf"/>
</dbReference>
<sequence length="537" mass="62379">MASGPPGKLSSFEPSLWGDFFMSYEPQPLQSEEWMMERADILKEKIHMLFRSCDGVLEKMFLVDSLQHLGIDHHFKEEIDNMLSEILGSEFSCSSLHEVALRFRLLREHGHWVSPDVFNKFKCESGVFNKDITYDTRGLLSLYNAAHLLIHGEPALEKAITFAKYHLESRIASLEFPLAKQVKRALHLPLPRTYKRMEAIHYISEYKEEEYHNPALLEFAKLDFNLLQHVHLKELKAISGWWKELSRCIELTYVRDRVVENYLWSHVMFYEKDYELARVIGAKINVLLTIMDDTFDAHATIEECRKLTEAVQRWDESDVSLLPDYLKKFFDELLANIKEFGSEMAKNNNYEIAYIKKQFQKQFIYYLQEVEWLHQNHKPSFEELVNLTSMTICVPTVCVCFLVGMGDAMPKETLEWVAGFPDVVMACAKLTRFMNDIASFKRGRSKVDATNSVEWYIAEHGVTREVAVATIESLIEDEWRSLNQARFGNRVLLPAVQRVIRFAVSMPLYYGGGNDAFTFSKHLHKTIEALFVNPIPI</sequence>
<dbReference type="PANTHER" id="PTHR31225:SF212">
    <property type="entry name" value="TERPENE SYNTHASE"/>
    <property type="match status" value="1"/>
</dbReference>
<dbReference type="STRING" id="4565.A0A3B6SSN9"/>
<dbReference type="Gene3D" id="1.10.600.10">
    <property type="entry name" value="Farnesyl Diphosphate Synthase"/>
    <property type="match status" value="1"/>
</dbReference>
<dbReference type="Proteomes" id="UP000019116">
    <property type="component" value="Chromosome 7B"/>
</dbReference>
<evidence type="ECO:0000256" key="1">
    <source>
        <dbReference type="ARBA" id="ARBA00001936"/>
    </source>
</evidence>
<dbReference type="GO" id="GO:0010333">
    <property type="term" value="F:terpene synthase activity"/>
    <property type="evidence" value="ECO:0000318"/>
    <property type="project" value="GO_Central"/>
</dbReference>
<dbReference type="InterPro" id="IPR005630">
    <property type="entry name" value="Terpene_synthase_metal-bd"/>
</dbReference>
<evidence type="ECO:0000313" key="6">
    <source>
        <dbReference type="EnsemblPlants" id="TraesCS7B02G378100.1"/>
    </source>
</evidence>
<dbReference type="Pfam" id="PF03936">
    <property type="entry name" value="Terpene_synth_C"/>
    <property type="match status" value="1"/>
</dbReference>
<evidence type="ECO:0000313" key="7">
    <source>
        <dbReference type="Proteomes" id="UP000019116"/>
    </source>
</evidence>
<evidence type="ECO:0008006" key="8">
    <source>
        <dbReference type="Google" id="ProtNLM"/>
    </source>
</evidence>
<evidence type="ECO:0000256" key="2">
    <source>
        <dbReference type="ARBA" id="ARBA00001946"/>
    </source>
</evidence>
<dbReference type="Gramene" id="TraesCS7B02G378100.1">
    <property type="protein sequence ID" value="TraesCS7B02G378100.1"/>
    <property type="gene ID" value="TraesCS7B02G378100"/>
</dbReference>
<dbReference type="OrthoDB" id="1877784at2759"/>
<gene>
    <name evidence="6" type="primary">LOC123160495</name>
</gene>
<dbReference type="SUPFAM" id="SSF48576">
    <property type="entry name" value="Terpenoid synthases"/>
    <property type="match status" value="1"/>
</dbReference>
<accession>A0A3B6SSN9</accession>
<evidence type="ECO:0000259" key="5">
    <source>
        <dbReference type="Pfam" id="PF03936"/>
    </source>
</evidence>
<comment type="cofactor">
    <cofactor evidence="1">
        <name>Mn(2+)</name>
        <dbReference type="ChEBI" id="CHEBI:29035"/>
    </cofactor>
</comment>
<dbReference type="InterPro" id="IPR034741">
    <property type="entry name" value="Terpene_cyclase-like_1_C"/>
</dbReference>
<keyword evidence="7" id="KW-1185">Reference proteome</keyword>
<dbReference type="Pfam" id="PF01397">
    <property type="entry name" value="Terpene_synth"/>
    <property type="match status" value="1"/>
</dbReference>
<dbReference type="InterPro" id="IPR044814">
    <property type="entry name" value="Terpene_cyclase_plant_C1"/>
</dbReference>
<evidence type="ECO:0000256" key="3">
    <source>
        <dbReference type="ARBA" id="ARBA00022723"/>
    </source>
</evidence>
<dbReference type="CDD" id="cd00684">
    <property type="entry name" value="Terpene_cyclase_plant_C1"/>
    <property type="match status" value="1"/>
</dbReference>
<dbReference type="SMR" id="A0A3B6SSN9"/>
<evidence type="ECO:0000259" key="4">
    <source>
        <dbReference type="Pfam" id="PF01397"/>
    </source>
</evidence>
<proteinExistence type="predicted"/>
<dbReference type="RefSeq" id="XP_044434240.1">
    <property type="nucleotide sequence ID" value="XM_044578305.1"/>
</dbReference>
<dbReference type="InterPro" id="IPR008949">
    <property type="entry name" value="Isoprenoid_synthase_dom_sf"/>
</dbReference>